<dbReference type="Proteomes" id="UP001251870">
    <property type="component" value="Unassembled WGS sequence"/>
</dbReference>
<evidence type="ECO:0000313" key="2">
    <source>
        <dbReference type="EMBL" id="MDR8018286.1"/>
    </source>
</evidence>
<evidence type="ECO:0000256" key="1">
    <source>
        <dbReference type="SAM" id="Phobius"/>
    </source>
</evidence>
<comment type="caution">
    <text evidence="2">The sequence shown here is derived from an EMBL/GenBank/DDBJ whole genome shotgun (WGS) entry which is preliminary data.</text>
</comment>
<gene>
    <name evidence="2" type="ORF">RIL96_01720</name>
</gene>
<keyword evidence="1" id="KW-0472">Membrane</keyword>
<dbReference type="RefSeq" id="WP_310547265.1">
    <property type="nucleotide sequence ID" value="NZ_JAVKGR010000001.1"/>
</dbReference>
<accession>A0ABU2DP67</accession>
<keyword evidence="1" id="KW-0812">Transmembrane</keyword>
<protein>
    <submittedName>
        <fullName evidence="2">Uncharacterized protein</fullName>
    </submittedName>
</protein>
<proteinExistence type="predicted"/>
<feature type="transmembrane region" description="Helical" evidence="1">
    <location>
        <begin position="9"/>
        <end position="28"/>
    </location>
</feature>
<keyword evidence="1" id="KW-1133">Transmembrane helix</keyword>
<organism evidence="2 3">
    <name type="scientific">Nesterenkonia aerolata</name>
    <dbReference type="NCBI Taxonomy" id="3074079"/>
    <lineage>
        <taxon>Bacteria</taxon>
        <taxon>Bacillati</taxon>
        <taxon>Actinomycetota</taxon>
        <taxon>Actinomycetes</taxon>
        <taxon>Micrococcales</taxon>
        <taxon>Micrococcaceae</taxon>
        <taxon>Nesterenkonia</taxon>
    </lineage>
</organism>
<evidence type="ECO:0000313" key="3">
    <source>
        <dbReference type="Proteomes" id="UP001251870"/>
    </source>
</evidence>
<dbReference type="EMBL" id="JAVKGR010000001">
    <property type="protein sequence ID" value="MDR8018286.1"/>
    <property type="molecule type" value="Genomic_DNA"/>
</dbReference>
<sequence>MAQQARSSLGWTAAAALVLVAVFLYLHLITSNCPTDSLAGTLESIRAFHTSDGC</sequence>
<reference evidence="2 3" key="1">
    <citation type="submission" date="2023-09" db="EMBL/GenBank/DDBJ databases">
        <title>Description of three actinobacteria isolated from air of manufacturing shop in a pharmaceutical factory.</title>
        <authorList>
            <person name="Zhang D.-F."/>
        </authorList>
    </citation>
    <scope>NUCLEOTIDE SEQUENCE [LARGE SCALE GENOMIC DNA]</scope>
    <source>
        <strain evidence="2 3">LY-0111</strain>
    </source>
</reference>
<keyword evidence="3" id="KW-1185">Reference proteome</keyword>
<name>A0ABU2DP67_9MICC</name>